<gene>
    <name evidence="14" type="ORF">CDAR_565881</name>
</gene>
<evidence type="ECO:0000259" key="13">
    <source>
        <dbReference type="PROSITE" id="PS50157"/>
    </source>
</evidence>
<dbReference type="GO" id="GO:0005634">
    <property type="term" value="C:nucleus"/>
    <property type="evidence" value="ECO:0007669"/>
    <property type="project" value="UniProtKB-SubCell"/>
</dbReference>
<dbReference type="PANTHER" id="PTHR23235">
    <property type="entry name" value="KRUEPPEL-LIKE TRANSCRIPTION FACTOR"/>
    <property type="match status" value="1"/>
</dbReference>
<comment type="subcellular location">
    <subcellularLocation>
        <location evidence="1">Nucleus</location>
    </subcellularLocation>
</comment>
<dbReference type="InterPro" id="IPR036236">
    <property type="entry name" value="Znf_C2H2_sf"/>
</dbReference>
<evidence type="ECO:0000256" key="2">
    <source>
        <dbReference type="ARBA" id="ARBA00022723"/>
    </source>
</evidence>
<reference evidence="14 15" key="1">
    <citation type="submission" date="2021-06" db="EMBL/GenBank/DDBJ databases">
        <title>Caerostris darwini draft genome.</title>
        <authorList>
            <person name="Kono N."/>
            <person name="Arakawa K."/>
        </authorList>
    </citation>
    <scope>NUCLEOTIDE SEQUENCE [LARGE SCALE GENOMIC DNA]</scope>
</reference>
<comment type="caution">
    <text evidence="14">The sequence shown here is derived from an EMBL/GenBank/DDBJ whole genome shotgun (WGS) entry which is preliminary data.</text>
</comment>
<feature type="domain" description="C2H2-type" evidence="13">
    <location>
        <begin position="99"/>
        <end position="128"/>
    </location>
</feature>
<feature type="domain" description="C2H2-type" evidence="13">
    <location>
        <begin position="159"/>
        <end position="186"/>
    </location>
</feature>
<protein>
    <recommendedName>
        <fullName evidence="13">C2H2-type domain-containing protein</fullName>
    </recommendedName>
</protein>
<dbReference type="AlphaFoldDB" id="A0AAV4WCJ1"/>
<proteinExistence type="inferred from homology"/>
<evidence type="ECO:0000256" key="11">
    <source>
        <dbReference type="PROSITE-ProRule" id="PRU00042"/>
    </source>
</evidence>
<keyword evidence="15" id="KW-1185">Reference proteome</keyword>
<dbReference type="EMBL" id="BPLQ01014306">
    <property type="protein sequence ID" value="GIY79020.1"/>
    <property type="molecule type" value="Genomic_DNA"/>
</dbReference>
<keyword evidence="8" id="KW-0804">Transcription</keyword>
<dbReference type="PROSITE" id="PS50157">
    <property type="entry name" value="ZINC_FINGER_C2H2_2"/>
    <property type="match status" value="3"/>
</dbReference>
<dbReference type="PANTHER" id="PTHR23235:SF120">
    <property type="entry name" value="KRUPPEL-LIKE FACTOR 15"/>
    <property type="match status" value="1"/>
</dbReference>
<name>A0AAV4WCJ1_9ARAC</name>
<keyword evidence="7" id="KW-0238">DNA-binding</keyword>
<evidence type="ECO:0000256" key="10">
    <source>
        <dbReference type="ARBA" id="ARBA00038409"/>
    </source>
</evidence>
<dbReference type="Pfam" id="PF00096">
    <property type="entry name" value="zf-C2H2"/>
    <property type="match status" value="3"/>
</dbReference>
<evidence type="ECO:0000256" key="12">
    <source>
        <dbReference type="SAM" id="MobiDB-lite"/>
    </source>
</evidence>
<dbReference type="Proteomes" id="UP001054837">
    <property type="component" value="Unassembled WGS sequence"/>
</dbReference>
<evidence type="ECO:0000256" key="5">
    <source>
        <dbReference type="ARBA" id="ARBA00022833"/>
    </source>
</evidence>
<dbReference type="FunFam" id="3.30.160.60:FF:000014">
    <property type="entry name" value="Transcription factor Sp3"/>
    <property type="match status" value="1"/>
</dbReference>
<dbReference type="SMART" id="SM00355">
    <property type="entry name" value="ZnF_C2H2"/>
    <property type="match status" value="3"/>
</dbReference>
<evidence type="ECO:0000256" key="1">
    <source>
        <dbReference type="ARBA" id="ARBA00004123"/>
    </source>
</evidence>
<evidence type="ECO:0000256" key="8">
    <source>
        <dbReference type="ARBA" id="ARBA00023163"/>
    </source>
</evidence>
<keyword evidence="3" id="KW-0677">Repeat</keyword>
<dbReference type="FunFam" id="3.30.160.60:FF:000595">
    <property type="entry name" value="Krueppel-like factor 14"/>
    <property type="match status" value="1"/>
</dbReference>
<evidence type="ECO:0000256" key="3">
    <source>
        <dbReference type="ARBA" id="ARBA00022737"/>
    </source>
</evidence>
<evidence type="ECO:0000313" key="14">
    <source>
        <dbReference type="EMBL" id="GIY79020.1"/>
    </source>
</evidence>
<keyword evidence="6" id="KW-0805">Transcription regulation</keyword>
<keyword evidence="5" id="KW-0862">Zinc</keyword>
<dbReference type="GO" id="GO:0000978">
    <property type="term" value="F:RNA polymerase II cis-regulatory region sequence-specific DNA binding"/>
    <property type="evidence" value="ECO:0007669"/>
    <property type="project" value="TreeGrafter"/>
</dbReference>
<keyword evidence="2" id="KW-0479">Metal-binding</keyword>
<evidence type="ECO:0000256" key="4">
    <source>
        <dbReference type="ARBA" id="ARBA00022771"/>
    </source>
</evidence>
<evidence type="ECO:0000313" key="15">
    <source>
        <dbReference type="Proteomes" id="UP001054837"/>
    </source>
</evidence>
<keyword evidence="9" id="KW-0539">Nucleus</keyword>
<feature type="domain" description="C2H2-type" evidence="13">
    <location>
        <begin position="129"/>
        <end position="158"/>
    </location>
</feature>
<dbReference type="SUPFAM" id="SSF57667">
    <property type="entry name" value="beta-beta-alpha zinc fingers"/>
    <property type="match status" value="1"/>
</dbReference>
<evidence type="ECO:0000256" key="7">
    <source>
        <dbReference type="ARBA" id="ARBA00023125"/>
    </source>
</evidence>
<comment type="similarity">
    <text evidence="10">Belongs to the Sp1 C2H2-type zinc-finger protein family.</text>
</comment>
<dbReference type="GO" id="GO:0000981">
    <property type="term" value="F:DNA-binding transcription factor activity, RNA polymerase II-specific"/>
    <property type="evidence" value="ECO:0007669"/>
    <property type="project" value="TreeGrafter"/>
</dbReference>
<feature type="region of interest" description="Disordered" evidence="12">
    <location>
        <begin position="177"/>
        <end position="229"/>
    </location>
</feature>
<dbReference type="InterPro" id="IPR013087">
    <property type="entry name" value="Znf_C2H2_type"/>
</dbReference>
<organism evidence="14 15">
    <name type="scientific">Caerostris darwini</name>
    <dbReference type="NCBI Taxonomy" id="1538125"/>
    <lineage>
        <taxon>Eukaryota</taxon>
        <taxon>Metazoa</taxon>
        <taxon>Ecdysozoa</taxon>
        <taxon>Arthropoda</taxon>
        <taxon>Chelicerata</taxon>
        <taxon>Arachnida</taxon>
        <taxon>Araneae</taxon>
        <taxon>Araneomorphae</taxon>
        <taxon>Entelegynae</taxon>
        <taxon>Araneoidea</taxon>
        <taxon>Araneidae</taxon>
        <taxon>Caerostris</taxon>
    </lineage>
</organism>
<accession>A0AAV4WCJ1</accession>
<dbReference type="Gene3D" id="3.30.160.60">
    <property type="entry name" value="Classic Zinc Finger"/>
    <property type="match status" value="3"/>
</dbReference>
<keyword evidence="4 11" id="KW-0863">Zinc-finger</keyword>
<dbReference type="FunFam" id="3.30.160.60:FF:000125">
    <property type="entry name" value="Putative zinc finger protein 143"/>
    <property type="match status" value="1"/>
</dbReference>
<feature type="compositionally biased region" description="Polar residues" evidence="12">
    <location>
        <begin position="212"/>
        <end position="229"/>
    </location>
</feature>
<evidence type="ECO:0000256" key="6">
    <source>
        <dbReference type="ARBA" id="ARBA00023015"/>
    </source>
</evidence>
<sequence>MEKNEADAVQGLLNLSQLRFCNAETRVPNDNNNKGQYLIDSTLDDNCEQDFIDKILCNKNGQYLIDRMLEDLEKERQVRVRRIRHKKQNAPPMPSKKHFECSFLGCGKVYSKSSHLTTHQRTHTGERPFLCNWESCGKRFTRSDELTRHVRTHTGEKNFLCPLCDKRFMRSDHLTKHARRHPQFRAEMLQKRPPSSSGPHPHRPRGDGGSVGESTSMSEASDLSTRQLS</sequence>
<dbReference type="PROSITE" id="PS00028">
    <property type="entry name" value="ZINC_FINGER_C2H2_1"/>
    <property type="match status" value="3"/>
</dbReference>
<dbReference type="GO" id="GO:0008270">
    <property type="term" value="F:zinc ion binding"/>
    <property type="evidence" value="ECO:0007669"/>
    <property type="project" value="UniProtKB-KW"/>
</dbReference>
<evidence type="ECO:0000256" key="9">
    <source>
        <dbReference type="ARBA" id="ARBA00023242"/>
    </source>
</evidence>